<dbReference type="SUPFAM" id="SSF48403">
    <property type="entry name" value="Ankyrin repeat"/>
    <property type="match status" value="1"/>
</dbReference>
<gene>
    <name evidence="2" type="ORF">BO71DRAFT_437901</name>
</gene>
<feature type="repeat" description="ANK" evidence="1">
    <location>
        <begin position="19"/>
        <end position="43"/>
    </location>
</feature>
<dbReference type="EMBL" id="KZ825808">
    <property type="protein sequence ID" value="PYH98822.1"/>
    <property type="molecule type" value="Genomic_DNA"/>
</dbReference>
<dbReference type="Gene3D" id="1.25.40.20">
    <property type="entry name" value="Ankyrin repeat-containing domain"/>
    <property type="match status" value="1"/>
</dbReference>
<accession>A0A319F280</accession>
<dbReference type="STRING" id="1448320.A0A319F280"/>
<name>A0A319F280_9EURO</name>
<organism evidence="2 3">
    <name type="scientific">Aspergillus ellipticus CBS 707.79</name>
    <dbReference type="NCBI Taxonomy" id="1448320"/>
    <lineage>
        <taxon>Eukaryota</taxon>
        <taxon>Fungi</taxon>
        <taxon>Dikarya</taxon>
        <taxon>Ascomycota</taxon>
        <taxon>Pezizomycotina</taxon>
        <taxon>Eurotiomycetes</taxon>
        <taxon>Eurotiomycetidae</taxon>
        <taxon>Eurotiales</taxon>
        <taxon>Aspergillaceae</taxon>
        <taxon>Aspergillus</taxon>
        <taxon>Aspergillus subgen. Circumdati</taxon>
    </lineage>
</organism>
<evidence type="ECO:0000313" key="2">
    <source>
        <dbReference type="EMBL" id="PYH98822.1"/>
    </source>
</evidence>
<dbReference type="OrthoDB" id="428577at2759"/>
<dbReference type="AlphaFoldDB" id="A0A319F280"/>
<evidence type="ECO:0000313" key="3">
    <source>
        <dbReference type="Proteomes" id="UP000247810"/>
    </source>
</evidence>
<protein>
    <submittedName>
        <fullName evidence="2">Uncharacterized protein</fullName>
    </submittedName>
</protein>
<dbReference type="InterPro" id="IPR036770">
    <property type="entry name" value="Ankyrin_rpt-contain_sf"/>
</dbReference>
<dbReference type="InterPro" id="IPR002110">
    <property type="entry name" value="Ankyrin_rpt"/>
</dbReference>
<dbReference type="Proteomes" id="UP000247810">
    <property type="component" value="Unassembled WGS sequence"/>
</dbReference>
<proteinExistence type="predicted"/>
<keyword evidence="3" id="KW-1185">Reference proteome</keyword>
<evidence type="ECO:0000256" key="1">
    <source>
        <dbReference type="PROSITE-ProRule" id="PRU00023"/>
    </source>
</evidence>
<reference evidence="2 3" key="1">
    <citation type="submission" date="2018-02" db="EMBL/GenBank/DDBJ databases">
        <title>The genomes of Aspergillus section Nigri reveals drivers in fungal speciation.</title>
        <authorList>
            <consortium name="DOE Joint Genome Institute"/>
            <person name="Vesth T.C."/>
            <person name="Nybo J."/>
            <person name="Theobald S."/>
            <person name="Brandl J."/>
            <person name="Frisvad J.C."/>
            <person name="Nielsen K.F."/>
            <person name="Lyhne E.K."/>
            <person name="Kogle M.E."/>
            <person name="Kuo A."/>
            <person name="Riley R."/>
            <person name="Clum A."/>
            <person name="Nolan M."/>
            <person name="Lipzen A."/>
            <person name="Salamov A."/>
            <person name="Henrissat B."/>
            <person name="Wiebenga A."/>
            <person name="De vries R.P."/>
            <person name="Grigoriev I.V."/>
            <person name="Mortensen U.H."/>
            <person name="Andersen M.R."/>
            <person name="Baker S.E."/>
        </authorList>
    </citation>
    <scope>NUCLEOTIDE SEQUENCE [LARGE SCALE GENOMIC DNA]</scope>
    <source>
        <strain evidence="2 3">CBS 707.79</strain>
    </source>
</reference>
<dbReference type="PROSITE" id="PS50088">
    <property type="entry name" value="ANK_REPEAT"/>
    <property type="match status" value="1"/>
</dbReference>
<dbReference type="VEuPathDB" id="FungiDB:BO71DRAFT_437901"/>
<dbReference type="Pfam" id="PF12796">
    <property type="entry name" value="Ank_2"/>
    <property type="match status" value="1"/>
</dbReference>
<keyword evidence="1" id="KW-0040">ANK repeat</keyword>
<sequence>MSTPRAGEQLLTILQTTAAVIRGYSEIVKLLLKHGADANAQGGEYGTAIQAAASGGHIETMQVLLERQELENSLTEETLVTVLKQSNAFGLMSLILRVIQADKIKITEEVLMAAAQNEHRIQLVALLLDSSSAISEHLTWARELSEVGYDCQDIINIFLEDKEDSPWIYFQPTHLPHSEIQPDRHIPQCYHLLSAGELRPMQNSDPNLKNNSMMHDHQEILHQIQEHCGLAGISPITRTMTDWVGKIEFNANDRALSVSYALPTDEQTIRGIGVTLSRIAQALEGIYQAAALMQAKNLCCNSFTVLKSGFQVDGLSPSPLEEIISIPLKLILDLLEELKKVINPASRNFETDKILSVSKKVLGYIWTNIPENPSDSNAQWCLHLCALSVQFLSLGCLSYSQAHIGPLRLFFLDFVAQKVRLMGFQREQSQPFLVAEMMNLTCLSGMARDQVLCFRASEAISGNQLLGSQHDIVGHVDDLLDTWGPGNLIVRKNDRSTVAIKIGDGFVLASGSGKFHWTQQMPDIKKLDSIDIAKPLLIGSLVSINAVCKPIEIEARNISANFLEQLGTTPSYWEKSQRQLAAQAGQYVVLQAAETYNKHPGIPEKDRALAYPPQELIQFLDNYWGVQVSYCTGVARRVRLRRLIADLMPHFFPASKHHSSDLEAKLRDETLQINGLIGWINGLSPDVHTETLYIISRILNTLRHTGLDPTDMNFCVAWPFQGSTTQCFKVPVEYENVWVRFLADSHDCAAFVYLTMDCFQTSDVRCKGTPLACQNIHLLETTVARIRREEISYPSALEHHETCFFSKQDSMFWVKVLKENMDQVASLVPLIYLQKLRYSLLQRLILSERKRQRSRLRETPTSFAQGEAVLVFSEQD</sequence>